<name>A0A0E2H377_9FIRM</name>
<evidence type="ECO:0008006" key="4">
    <source>
        <dbReference type="Google" id="ProtNLM"/>
    </source>
</evidence>
<evidence type="ECO:0000313" key="2">
    <source>
        <dbReference type="EMBL" id="ENZ07028.1"/>
    </source>
</evidence>
<feature type="transmembrane region" description="Helical" evidence="1">
    <location>
        <begin position="131"/>
        <end position="154"/>
    </location>
</feature>
<keyword evidence="1" id="KW-0472">Membrane</keyword>
<accession>A0A0E2H377</accession>
<dbReference type="RefSeq" id="WP_002594775.1">
    <property type="nucleotide sequence ID" value="NZ_KB850995.1"/>
</dbReference>
<keyword evidence="1" id="KW-1133">Transmembrane helix</keyword>
<feature type="transmembrane region" description="Helical" evidence="1">
    <location>
        <begin position="60"/>
        <end position="78"/>
    </location>
</feature>
<proteinExistence type="predicted"/>
<dbReference type="PATRIC" id="fig|999408.3.peg.5768"/>
<organism evidence="2 3">
    <name type="scientific">[Clostridium] clostridioforme 90A8</name>
    <dbReference type="NCBI Taxonomy" id="999408"/>
    <lineage>
        <taxon>Bacteria</taxon>
        <taxon>Bacillati</taxon>
        <taxon>Bacillota</taxon>
        <taxon>Clostridia</taxon>
        <taxon>Lachnospirales</taxon>
        <taxon>Lachnospiraceae</taxon>
        <taxon>Enterocloster</taxon>
    </lineage>
</organism>
<evidence type="ECO:0000313" key="3">
    <source>
        <dbReference type="Proteomes" id="UP000013085"/>
    </source>
</evidence>
<keyword evidence="1" id="KW-0812">Transmembrane</keyword>
<reference evidence="2 3" key="1">
    <citation type="submission" date="2013-01" db="EMBL/GenBank/DDBJ databases">
        <title>The Genome Sequence of Clostridium clostridioforme 90A8.</title>
        <authorList>
            <consortium name="The Broad Institute Genome Sequencing Platform"/>
            <person name="Earl A."/>
            <person name="Ward D."/>
            <person name="Feldgarden M."/>
            <person name="Gevers D."/>
            <person name="Courvalin P."/>
            <person name="Lambert T."/>
            <person name="Walker B."/>
            <person name="Young S.K."/>
            <person name="Zeng Q."/>
            <person name="Gargeya S."/>
            <person name="Fitzgerald M."/>
            <person name="Haas B."/>
            <person name="Abouelleil A."/>
            <person name="Alvarado L."/>
            <person name="Arachchi H.M."/>
            <person name="Berlin A.M."/>
            <person name="Chapman S.B."/>
            <person name="Dewar J."/>
            <person name="Goldberg J."/>
            <person name="Griggs A."/>
            <person name="Gujja S."/>
            <person name="Hansen M."/>
            <person name="Howarth C."/>
            <person name="Imamovic A."/>
            <person name="Larimer J."/>
            <person name="McCowan C."/>
            <person name="Murphy C."/>
            <person name="Neiman D."/>
            <person name="Pearson M."/>
            <person name="Priest M."/>
            <person name="Roberts A."/>
            <person name="Saif S."/>
            <person name="Shea T."/>
            <person name="Sisk P."/>
            <person name="Sykes S."/>
            <person name="Wortman J."/>
            <person name="Nusbaum C."/>
            <person name="Birren B."/>
        </authorList>
    </citation>
    <scope>NUCLEOTIDE SEQUENCE [LARGE SCALE GENOMIC DNA]</scope>
    <source>
        <strain evidence="2 3">90A8</strain>
    </source>
</reference>
<feature type="transmembrane region" description="Helical" evidence="1">
    <location>
        <begin position="187"/>
        <end position="205"/>
    </location>
</feature>
<gene>
    <name evidence="2" type="ORF">HMPREF1090_05370</name>
</gene>
<dbReference type="Proteomes" id="UP000013085">
    <property type="component" value="Unassembled WGS sequence"/>
</dbReference>
<dbReference type="EMBL" id="AGYR01000070">
    <property type="protein sequence ID" value="ENZ07028.1"/>
    <property type="molecule type" value="Genomic_DNA"/>
</dbReference>
<sequence length="253" mass="29439">MNQKEKIKKYRESIQVEASEEKIQETICKSKNAFFMAEQERMLSYHDFLWTQLRVIQKRWWVLQFMILVALWIALSSIHDEIYLKRSMGVVATLFVILIIPELWKNRSCECMEIEAASYYSLKQVYATRMLLFGITDIFFITVFLGVASAGLHYELSELVVQFLFPLCVTACICFGILCSKHAFSETVAIVLCVIWSAVWLFIVLNENVYIMVTVPIWSALLGVTILFIAFAIYRILKNCNQYLEVSFDEIRA</sequence>
<evidence type="ECO:0000256" key="1">
    <source>
        <dbReference type="SAM" id="Phobius"/>
    </source>
</evidence>
<dbReference type="HOGENOM" id="CLU_092741_1_0_9"/>
<feature type="transmembrane region" description="Helical" evidence="1">
    <location>
        <begin position="160"/>
        <end position="180"/>
    </location>
</feature>
<feature type="transmembrane region" description="Helical" evidence="1">
    <location>
        <begin position="217"/>
        <end position="237"/>
    </location>
</feature>
<dbReference type="AlphaFoldDB" id="A0A0E2H377"/>
<feature type="transmembrane region" description="Helical" evidence="1">
    <location>
        <begin position="84"/>
        <end position="104"/>
    </location>
</feature>
<protein>
    <recommendedName>
        <fullName evidence="4">MutG family lantibiotic protection ABC transporter permease subunit</fullName>
    </recommendedName>
</protein>
<comment type="caution">
    <text evidence="2">The sequence shown here is derived from an EMBL/GenBank/DDBJ whole genome shotgun (WGS) entry which is preliminary data.</text>
</comment>